<organism evidence="1 2">
    <name type="scientific">Nannocystis bainbridge</name>
    <dbReference type="NCBI Taxonomy" id="2995303"/>
    <lineage>
        <taxon>Bacteria</taxon>
        <taxon>Pseudomonadati</taxon>
        <taxon>Myxococcota</taxon>
        <taxon>Polyangia</taxon>
        <taxon>Nannocystales</taxon>
        <taxon>Nannocystaceae</taxon>
        <taxon>Nannocystis</taxon>
    </lineage>
</organism>
<keyword evidence="2" id="KW-1185">Reference proteome</keyword>
<comment type="caution">
    <text evidence="1">The sequence shown here is derived from an EMBL/GenBank/DDBJ whole genome shotgun (WGS) entry which is preliminary data.</text>
</comment>
<gene>
    <name evidence="1" type="ORF">POL25_41380</name>
</gene>
<protein>
    <submittedName>
        <fullName evidence="1">Uncharacterized protein</fullName>
    </submittedName>
</protein>
<dbReference type="RefSeq" id="WP_272091947.1">
    <property type="nucleotide sequence ID" value="NZ_JAQNDL010000005.1"/>
</dbReference>
<dbReference type="InterPro" id="IPR054220">
    <property type="entry name" value="DUF6940"/>
</dbReference>
<name>A0ABT5EEZ5_9BACT</name>
<dbReference type="Pfam" id="PF22086">
    <property type="entry name" value="DUF6940"/>
    <property type="match status" value="1"/>
</dbReference>
<reference evidence="1 2" key="1">
    <citation type="submission" date="2022-11" db="EMBL/GenBank/DDBJ databases">
        <title>Minimal conservation of predation-associated metabolite biosynthetic gene clusters underscores biosynthetic potential of Myxococcota including descriptions for ten novel species: Archangium lansinium sp. nov., Myxococcus landrumus sp. nov., Nannocystis bai.</title>
        <authorList>
            <person name="Ahearne A."/>
            <person name="Stevens C."/>
            <person name="Dowd S."/>
        </authorList>
    </citation>
    <scope>NUCLEOTIDE SEQUENCE [LARGE SCALE GENOMIC DNA]</scope>
    <source>
        <strain evidence="1 2">BB15-2</strain>
    </source>
</reference>
<proteinExistence type="predicted"/>
<evidence type="ECO:0000313" key="1">
    <source>
        <dbReference type="EMBL" id="MDC0723406.1"/>
    </source>
</evidence>
<sequence length="203" mass="21797">MTAPFRFTCEPVAGESRRHRLLSGDTAVSWAALAAGLQADRALRSVLTETLAASPFAAFVWETPAVSARSTASPFEMVVVSAPQLSRAEPSPVAFAEHLERDEEEEVCTFANLGGDAVLVVPRARTDYAAYGHLAAFLRSGPERQVDALWQAVGAALKAAWARSPAGLWLSTSGGAVPWLHVRLDARPKYYRHGPYRAPVLAG</sequence>
<evidence type="ECO:0000313" key="2">
    <source>
        <dbReference type="Proteomes" id="UP001221686"/>
    </source>
</evidence>
<accession>A0ABT5EEZ5</accession>
<dbReference type="EMBL" id="JAQNDL010000005">
    <property type="protein sequence ID" value="MDC0723406.1"/>
    <property type="molecule type" value="Genomic_DNA"/>
</dbReference>
<dbReference type="Proteomes" id="UP001221686">
    <property type="component" value="Unassembled WGS sequence"/>
</dbReference>